<evidence type="ECO:0000313" key="1">
    <source>
        <dbReference type="EMBL" id="KAE9281715.1"/>
    </source>
</evidence>
<evidence type="ECO:0000313" key="2">
    <source>
        <dbReference type="Proteomes" id="UP000486351"/>
    </source>
</evidence>
<protein>
    <submittedName>
        <fullName evidence="1">Uncharacterized protein</fullName>
    </submittedName>
</protein>
<dbReference type="AlphaFoldDB" id="A0A6G0QDT1"/>
<dbReference type="Proteomes" id="UP000486351">
    <property type="component" value="Unassembled WGS sequence"/>
</dbReference>
<name>A0A6G0QDT1_9STRA</name>
<reference evidence="1 2" key="1">
    <citation type="submission" date="2018-09" db="EMBL/GenBank/DDBJ databases">
        <title>Genomic investigation of the strawberry pathogen Phytophthora fragariae indicates pathogenicity is determined by transcriptional variation in three key races.</title>
        <authorList>
            <person name="Adams T.M."/>
            <person name="Armitage A.D."/>
            <person name="Sobczyk M.K."/>
            <person name="Bates H.J."/>
            <person name="Dunwell J.M."/>
            <person name="Nellist C.F."/>
            <person name="Harrison R.J."/>
        </authorList>
    </citation>
    <scope>NUCLEOTIDE SEQUENCE [LARGE SCALE GENOMIC DNA]</scope>
    <source>
        <strain evidence="1 2">NOV-77</strain>
    </source>
</reference>
<accession>A0A6G0QDT1</accession>
<comment type="caution">
    <text evidence="1">The sequence shown here is derived from an EMBL/GenBank/DDBJ whole genome shotgun (WGS) entry which is preliminary data.</text>
</comment>
<dbReference type="EMBL" id="QXFY01003837">
    <property type="protein sequence ID" value="KAE9281715.1"/>
    <property type="molecule type" value="Genomic_DNA"/>
</dbReference>
<sequence>MAGRCCGCFAAAASARHSSSRPAILLNCDPIIHHSVQTHRFDRLFNSTEPIVPVYRIGQRAHSTQ</sequence>
<gene>
    <name evidence="1" type="ORF">PF008_g27818</name>
</gene>
<proteinExistence type="predicted"/>
<organism evidence="1 2">
    <name type="scientific">Phytophthora fragariae</name>
    <dbReference type="NCBI Taxonomy" id="53985"/>
    <lineage>
        <taxon>Eukaryota</taxon>
        <taxon>Sar</taxon>
        <taxon>Stramenopiles</taxon>
        <taxon>Oomycota</taxon>
        <taxon>Peronosporomycetes</taxon>
        <taxon>Peronosporales</taxon>
        <taxon>Peronosporaceae</taxon>
        <taxon>Phytophthora</taxon>
    </lineage>
</organism>